<dbReference type="EMBL" id="AP026867">
    <property type="protein sequence ID" value="BDS14505.1"/>
    <property type="molecule type" value="Genomic_DNA"/>
</dbReference>
<accession>A0A915YK22</accession>
<evidence type="ECO:0000313" key="2">
    <source>
        <dbReference type="Proteomes" id="UP001060919"/>
    </source>
</evidence>
<sequence>MLNLSIDPVNIEASFDQIADQLFNQYLLSIGKKRYQFTEIEFYYNTIAATKDNFAHQHGEEYLDGTWRLHSSGLDIVLKGIGSYYGGILIRGIQELDEQFQPIGTPIDGPWNTVTTCVREMGAVDKTKSFVLTKRLEDKKRKFIKSPRVGLFLKEAENLEYICKPWRYTSIPVVTKKYRHLVYLQLCLDKNKMTETEHTSILEQLGLSQRSMEDYKRYFEAGKHTDLDTLVGGKTTVENTCKLFGHYTIKL</sequence>
<reference evidence="1" key="1">
    <citation type="submission" date="2022-09" db="EMBL/GenBank/DDBJ databases">
        <title>Aureispira anguillicida sp. nov., isolated from Leptocephalus of Japanese eel Anguilla japonica.</title>
        <authorList>
            <person name="Yuasa K."/>
            <person name="Mekata T."/>
            <person name="Ikunari K."/>
        </authorList>
    </citation>
    <scope>NUCLEOTIDE SEQUENCE</scope>
    <source>
        <strain evidence="1">EL160426</strain>
    </source>
</reference>
<name>A0A915YK22_9BACT</name>
<dbReference type="AlphaFoldDB" id="A0A915YK22"/>
<keyword evidence="2" id="KW-1185">Reference proteome</keyword>
<organism evidence="1 2">
    <name type="scientific">Aureispira anguillae</name>
    <dbReference type="NCBI Taxonomy" id="2864201"/>
    <lineage>
        <taxon>Bacteria</taxon>
        <taxon>Pseudomonadati</taxon>
        <taxon>Bacteroidota</taxon>
        <taxon>Saprospiria</taxon>
        <taxon>Saprospirales</taxon>
        <taxon>Saprospiraceae</taxon>
        <taxon>Aureispira</taxon>
    </lineage>
</organism>
<protein>
    <submittedName>
        <fullName evidence="1">Uncharacterized protein</fullName>
    </submittedName>
</protein>
<dbReference type="Proteomes" id="UP001060919">
    <property type="component" value="Chromosome"/>
</dbReference>
<gene>
    <name evidence="1" type="ORF">AsAng_0052850</name>
</gene>
<dbReference type="RefSeq" id="WP_264789720.1">
    <property type="nucleotide sequence ID" value="NZ_AP026867.1"/>
</dbReference>
<dbReference type="KEGG" id="aup:AsAng_0052850"/>
<evidence type="ECO:0000313" key="1">
    <source>
        <dbReference type="EMBL" id="BDS14505.1"/>
    </source>
</evidence>
<proteinExistence type="predicted"/>